<dbReference type="GO" id="GO:0006310">
    <property type="term" value="P:DNA recombination"/>
    <property type="evidence" value="ECO:0007669"/>
    <property type="project" value="UniProtKB-KW"/>
</dbReference>
<dbReference type="AlphaFoldDB" id="A0AA50DFG7"/>
<dbReference type="InterPro" id="IPR050090">
    <property type="entry name" value="Tyrosine_recombinase_XerCD"/>
</dbReference>
<dbReference type="RefSeq" id="WP_306205892.1">
    <property type="nucleotide sequence ID" value="NZ_CP132353.1"/>
</dbReference>
<gene>
    <name evidence="4" type="ORF">Q3V30_11900</name>
</gene>
<evidence type="ECO:0000313" key="5">
    <source>
        <dbReference type="Proteomes" id="UP001228139"/>
    </source>
</evidence>
<feature type="domain" description="Tyr recombinase" evidence="3">
    <location>
        <begin position="178"/>
        <end position="354"/>
    </location>
</feature>
<keyword evidence="1" id="KW-0229">DNA integration</keyword>
<dbReference type="KEGG" id="epi:Q3V30_11900"/>
<dbReference type="GO" id="GO:0015074">
    <property type="term" value="P:DNA integration"/>
    <property type="evidence" value="ECO:0007669"/>
    <property type="project" value="UniProtKB-KW"/>
</dbReference>
<name>A0AA50DFG7_9GAMM</name>
<dbReference type="GO" id="GO:0003677">
    <property type="term" value="F:DNA binding"/>
    <property type="evidence" value="ECO:0007669"/>
    <property type="project" value="InterPro"/>
</dbReference>
<dbReference type="InterPro" id="IPR013762">
    <property type="entry name" value="Integrase-like_cat_sf"/>
</dbReference>
<protein>
    <submittedName>
        <fullName evidence="4">Site-specific integrase</fullName>
    </submittedName>
</protein>
<keyword evidence="5" id="KW-1185">Reference proteome</keyword>
<evidence type="ECO:0000259" key="3">
    <source>
        <dbReference type="PROSITE" id="PS51898"/>
    </source>
</evidence>
<reference evidence="4 5" key="1">
    <citation type="submission" date="2023-07" db="EMBL/GenBank/DDBJ databases">
        <title>Pathogenic bacteria of pear tree diseases.</title>
        <authorList>
            <person name="Zhang Z."/>
            <person name="He L."/>
            <person name="Huang R."/>
        </authorList>
    </citation>
    <scope>NUCLEOTIDE SEQUENCE [LARGE SCALE GENOMIC DNA]</scope>
    <source>
        <strain evidence="4 5">DE2</strain>
    </source>
</reference>
<organism evidence="4 5">
    <name type="scientific">Erwinia pyri</name>
    <dbReference type="NCBI Taxonomy" id="3062598"/>
    <lineage>
        <taxon>Bacteria</taxon>
        <taxon>Pseudomonadati</taxon>
        <taxon>Pseudomonadota</taxon>
        <taxon>Gammaproteobacteria</taxon>
        <taxon>Enterobacterales</taxon>
        <taxon>Erwiniaceae</taxon>
        <taxon>Erwinia</taxon>
    </lineage>
</organism>
<evidence type="ECO:0000256" key="1">
    <source>
        <dbReference type="ARBA" id="ARBA00022908"/>
    </source>
</evidence>
<evidence type="ECO:0000313" key="4">
    <source>
        <dbReference type="EMBL" id="WLS77194.1"/>
    </source>
</evidence>
<dbReference type="SUPFAM" id="SSF56349">
    <property type="entry name" value="DNA breaking-rejoining enzymes"/>
    <property type="match status" value="1"/>
</dbReference>
<dbReference type="CDD" id="cd00796">
    <property type="entry name" value="INT_Rci_Hp1_C"/>
    <property type="match status" value="1"/>
</dbReference>
<dbReference type="Gene3D" id="1.10.443.10">
    <property type="entry name" value="Intergrase catalytic core"/>
    <property type="match status" value="1"/>
</dbReference>
<dbReference type="PROSITE" id="PS51898">
    <property type="entry name" value="TYR_RECOMBINASE"/>
    <property type="match status" value="1"/>
</dbReference>
<dbReference type="EMBL" id="CP132353">
    <property type="protein sequence ID" value="WLS77194.1"/>
    <property type="molecule type" value="Genomic_DNA"/>
</dbReference>
<dbReference type="InterPro" id="IPR002104">
    <property type="entry name" value="Integrase_catalytic"/>
</dbReference>
<dbReference type="InterPro" id="IPR011010">
    <property type="entry name" value="DNA_brk_join_enz"/>
</dbReference>
<sequence>MAFYTIEKRTTSTGEQRYRCTVAVRMNGTYAYRQNKTFKKMGLAKAWGVQRVADIDSNGIPLPPTSDKVVTFGALIDKYVEHPHIKFGRSKRDSLRLIRRCEISDLTISQLTQKSFIDHCEYRAACGAGPSTRWQDISFIGAVLKAAKPLFDIDVDIQDFMNARYIMVKSGMISPGGIRSRRPTRDECALLIEALKQKQETSYLSIPYSEIFMFSILTCMRVGEVTRLRWEDLDEKQRAIMVRDRKDPRKKIGNHMTVALLGEAWHIVQRQPRQGDLIFPYKSKTISQAYRQERDRLNIVDLRYHDLRREGVSRLFEAGFSIEEVAQVSGHRSLKLLWKVYTELFPSSLHDKFDSFKVKNIEP</sequence>
<dbReference type="Pfam" id="PF00589">
    <property type="entry name" value="Phage_integrase"/>
    <property type="match status" value="1"/>
</dbReference>
<proteinExistence type="predicted"/>
<dbReference type="PANTHER" id="PTHR30349">
    <property type="entry name" value="PHAGE INTEGRASE-RELATED"/>
    <property type="match status" value="1"/>
</dbReference>
<dbReference type="PANTHER" id="PTHR30349:SF94">
    <property type="entry name" value="INTEGRASE_RECOMBINASE HI_1414-RELATED"/>
    <property type="match status" value="1"/>
</dbReference>
<dbReference type="Proteomes" id="UP001228139">
    <property type="component" value="Chromosome"/>
</dbReference>
<keyword evidence="2" id="KW-0233">DNA recombination</keyword>
<accession>A0AA50DFG7</accession>
<evidence type="ECO:0000256" key="2">
    <source>
        <dbReference type="ARBA" id="ARBA00023172"/>
    </source>
</evidence>